<dbReference type="CDD" id="cd01741">
    <property type="entry name" value="GATase1_1"/>
    <property type="match status" value="1"/>
</dbReference>
<organism evidence="2 3">
    <name type="scientific">Actinokineospora iranica</name>
    <dbReference type="NCBI Taxonomy" id="1271860"/>
    <lineage>
        <taxon>Bacteria</taxon>
        <taxon>Bacillati</taxon>
        <taxon>Actinomycetota</taxon>
        <taxon>Actinomycetes</taxon>
        <taxon>Pseudonocardiales</taxon>
        <taxon>Pseudonocardiaceae</taxon>
        <taxon>Actinokineospora</taxon>
    </lineage>
</organism>
<evidence type="ECO:0000313" key="3">
    <source>
        <dbReference type="Proteomes" id="UP000199501"/>
    </source>
</evidence>
<dbReference type="AlphaFoldDB" id="A0A1G6YDV6"/>
<dbReference type="PANTHER" id="PTHR42695:SF5">
    <property type="entry name" value="GLUTAMINE AMIDOTRANSFERASE YLR126C-RELATED"/>
    <property type="match status" value="1"/>
</dbReference>
<accession>A0A1G6YDV6</accession>
<proteinExistence type="predicted"/>
<evidence type="ECO:0000313" key="2">
    <source>
        <dbReference type="EMBL" id="SDD87907.1"/>
    </source>
</evidence>
<keyword evidence="2" id="KW-0315">Glutamine amidotransferase</keyword>
<dbReference type="OrthoDB" id="5196541at2"/>
<sequence>MTPVRILLVQLSDMDPPARLADWLADAGADLDLVHADREPLPAAPADYAAVVCLGGRMGANDVLEHPWLVDVRRFLSACVTGNVPLLAVGLGAHLLAVAMGGEVVAGPEAGGGLVAKRDVGWADPLFADLPLMPDVVQFHTDTVHRLPVNADLLASSTRYPNQAFRIGRVGYGLQFHIETTTDIVLDWAQADPATAAHARPGELTPERLDEVHADVEETWRPFVDRFVRLARGELAPVDPARPQLPMI</sequence>
<dbReference type="Proteomes" id="UP000199501">
    <property type="component" value="Unassembled WGS sequence"/>
</dbReference>
<dbReference type="GO" id="GO:0016740">
    <property type="term" value="F:transferase activity"/>
    <property type="evidence" value="ECO:0007669"/>
    <property type="project" value="UniProtKB-KW"/>
</dbReference>
<gene>
    <name evidence="2" type="ORF">SAMN05216174_1214</name>
</gene>
<keyword evidence="2" id="KW-0808">Transferase</keyword>
<dbReference type="RefSeq" id="WP_091457001.1">
    <property type="nucleotide sequence ID" value="NZ_FMZZ01000021.1"/>
</dbReference>
<dbReference type="SUPFAM" id="SSF52317">
    <property type="entry name" value="Class I glutamine amidotransferase-like"/>
    <property type="match status" value="1"/>
</dbReference>
<dbReference type="PROSITE" id="PS51273">
    <property type="entry name" value="GATASE_TYPE_1"/>
    <property type="match status" value="1"/>
</dbReference>
<name>A0A1G6YDV6_9PSEU</name>
<dbReference type="InterPro" id="IPR044992">
    <property type="entry name" value="ChyE-like"/>
</dbReference>
<dbReference type="InterPro" id="IPR017926">
    <property type="entry name" value="GATASE"/>
</dbReference>
<feature type="domain" description="Glutamine amidotransferase" evidence="1">
    <location>
        <begin position="26"/>
        <end position="181"/>
    </location>
</feature>
<dbReference type="EMBL" id="FMZZ01000021">
    <property type="protein sequence ID" value="SDD87907.1"/>
    <property type="molecule type" value="Genomic_DNA"/>
</dbReference>
<dbReference type="InterPro" id="IPR029062">
    <property type="entry name" value="Class_I_gatase-like"/>
</dbReference>
<protein>
    <submittedName>
        <fullName evidence="2">GMP synthase-Glutamine amidotransferase</fullName>
    </submittedName>
</protein>
<dbReference type="Gene3D" id="3.40.50.880">
    <property type="match status" value="1"/>
</dbReference>
<dbReference type="STRING" id="1271860.SAMN05216174_1214"/>
<reference evidence="3" key="1">
    <citation type="submission" date="2016-10" db="EMBL/GenBank/DDBJ databases">
        <authorList>
            <person name="Varghese N."/>
            <person name="Submissions S."/>
        </authorList>
    </citation>
    <scope>NUCLEOTIDE SEQUENCE [LARGE SCALE GENOMIC DNA]</scope>
    <source>
        <strain evidence="3">IBRC-M 10403</strain>
    </source>
</reference>
<keyword evidence="3" id="KW-1185">Reference proteome</keyword>
<evidence type="ECO:0000259" key="1">
    <source>
        <dbReference type="Pfam" id="PF00117"/>
    </source>
</evidence>
<dbReference type="PANTHER" id="PTHR42695">
    <property type="entry name" value="GLUTAMINE AMIDOTRANSFERASE YLR126C-RELATED"/>
    <property type="match status" value="1"/>
</dbReference>
<dbReference type="GO" id="GO:0005829">
    <property type="term" value="C:cytosol"/>
    <property type="evidence" value="ECO:0007669"/>
    <property type="project" value="TreeGrafter"/>
</dbReference>
<dbReference type="Pfam" id="PF00117">
    <property type="entry name" value="GATase"/>
    <property type="match status" value="1"/>
</dbReference>